<evidence type="ECO:0000256" key="3">
    <source>
        <dbReference type="ARBA" id="ARBA00004589"/>
    </source>
</evidence>
<feature type="compositionally biased region" description="Low complexity" evidence="21">
    <location>
        <begin position="403"/>
        <end position="414"/>
    </location>
</feature>
<feature type="active site" description="Nucleophile" evidence="19">
    <location>
        <position position="122"/>
    </location>
</feature>
<feature type="compositionally biased region" description="Polar residues" evidence="21">
    <location>
        <begin position="361"/>
        <end position="376"/>
    </location>
</feature>
<keyword evidence="7" id="KW-0808">Transferase</keyword>
<dbReference type="Gene3D" id="2.60.120.200">
    <property type="match status" value="1"/>
</dbReference>
<feature type="compositionally biased region" description="Polar residues" evidence="21">
    <location>
        <begin position="392"/>
        <end position="402"/>
    </location>
</feature>
<proteinExistence type="inferred from homology"/>
<feature type="compositionally biased region" description="Low complexity" evidence="21">
    <location>
        <begin position="377"/>
        <end position="391"/>
    </location>
</feature>
<dbReference type="PROSITE" id="PS51762">
    <property type="entry name" value="GH16_2"/>
    <property type="match status" value="1"/>
</dbReference>
<keyword evidence="22" id="KW-0812">Transmembrane</keyword>
<dbReference type="FunFam" id="2.60.120.200:FF:000152">
    <property type="entry name" value="Cell wall glucanase"/>
    <property type="match status" value="1"/>
</dbReference>
<dbReference type="EC" id="3.2.-.-" evidence="18"/>
<evidence type="ECO:0000256" key="21">
    <source>
        <dbReference type="SAM" id="MobiDB-lite"/>
    </source>
</evidence>
<evidence type="ECO:0000256" key="10">
    <source>
        <dbReference type="ARBA" id="ARBA00023136"/>
    </source>
</evidence>
<dbReference type="PIRSF" id="PIRSF037299">
    <property type="entry name" value="Glycosidase_CRH1_prd"/>
    <property type="match status" value="1"/>
</dbReference>
<evidence type="ECO:0000256" key="14">
    <source>
        <dbReference type="ARBA" id="ARBA00023295"/>
    </source>
</evidence>
<dbReference type="SUPFAM" id="SSF49899">
    <property type="entry name" value="Concanavalin A-like lectins/glucanases"/>
    <property type="match status" value="1"/>
</dbReference>
<gene>
    <name evidence="25" type="ORF">PV11_05813</name>
</gene>
<dbReference type="PANTHER" id="PTHR10963:SF68">
    <property type="entry name" value="GLYCOSIDASE CRH1-RELATED"/>
    <property type="match status" value="1"/>
</dbReference>
<feature type="region of interest" description="Disordered" evidence="21">
    <location>
        <begin position="355"/>
        <end position="439"/>
    </location>
</feature>
<evidence type="ECO:0000256" key="17">
    <source>
        <dbReference type="ARBA" id="ARBA00093308"/>
    </source>
</evidence>
<feature type="compositionally biased region" description="Low complexity" evidence="21">
    <location>
        <begin position="421"/>
        <end position="439"/>
    </location>
</feature>
<evidence type="ECO:0000256" key="2">
    <source>
        <dbReference type="ARBA" id="ARBA00004191"/>
    </source>
</evidence>
<comment type="similarity">
    <text evidence="16">Belongs to the glycosyl hydrolase 16 family. CRH1 subfamily.</text>
</comment>
<dbReference type="GO" id="GO:0008843">
    <property type="term" value="F:endochitinase activity"/>
    <property type="evidence" value="ECO:0007669"/>
    <property type="project" value="UniProtKB-EC"/>
</dbReference>
<dbReference type="Proteomes" id="UP000053599">
    <property type="component" value="Unassembled WGS sequence"/>
</dbReference>
<evidence type="ECO:0000259" key="24">
    <source>
        <dbReference type="PROSITE" id="PS51762"/>
    </source>
</evidence>
<comment type="subcellular location">
    <subcellularLocation>
        <location evidence="3">Membrane</location>
        <topology evidence="3">Lipid-anchor</topology>
        <topology evidence="3">GPI-anchor</topology>
    </subcellularLocation>
    <subcellularLocation>
        <location evidence="2">Secreted</location>
        <location evidence="2">Cell wall</location>
    </subcellularLocation>
</comment>
<evidence type="ECO:0000313" key="25">
    <source>
        <dbReference type="EMBL" id="KIV83821.1"/>
    </source>
</evidence>
<evidence type="ECO:0000256" key="4">
    <source>
        <dbReference type="ARBA" id="ARBA00022512"/>
    </source>
</evidence>
<evidence type="ECO:0000256" key="11">
    <source>
        <dbReference type="ARBA" id="ARBA00023157"/>
    </source>
</evidence>
<evidence type="ECO:0000256" key="13">
    <source>
        <dbReference type="ARBA" id="ARBA00023288"/>
    </source>
</evidence>
<dbReference type="InterPro" id="IPR013320">
    <property type="entry name" value="ConA-like_dom_sf"/>
</dbReference>
<feature type="active site" description="Proton donor" evidence="19">
    <location>
        <position position="126"/>
    </location>
</feature>
<evidence type="ECO:0000256" key="15">
    <source>
        <dbReference type="ARBA" id="ARBA00023316"/>
    </source>
</evidence>
<evidence type="ECO:0000256" key="19">
    <source>
        <dbReference type="PIRSR" id="PIRSR037299-1"/>
    </source>
</evidence>
<dbReference type="GO" id="GO:0005975">
    <property type="term" value="P:carbohydrate metabolic process"/>
    <property type="evidence" value="ECO:0007669"/>
    <property type="project" value="InterPro"/>
</dbReference>
<keyword evidence="22" id="KW-1133">Transmembrane helix</keyword>
<evidence type="ECO:0000256" key="5">
    <source>
        <dbReference type="ARBA" id="ARBA00022622"/>
    </source>
</evidence>
<evidence type="ECO:0000256" key="12">
    <source>
        <dbReference type="ARBA" id="ARBA00023180"/>
    </source>
</evidence>
<protein>
    <recommendedName>
        <fullName evidence="18">Crh-like protein</fullName>
        <ecNumber evidence="18">3.2.-.-</ecNumber>
    </recommendedName>
</protein>
<feature type="domain" description="GH16" evidence="24">
    <location>
        <begin position="13"/>
        <end position="232"/>
    </location>
</feature>
<feature type="region of interest" description="Disordered" evidence="21">
    <location>
        <begin position="272"/>
        <end position="317"/>
    </location>
</feature>
<evidence type="ECO:0000256" key="9">
    <source>
        <dbReference type="ARBA" id="ARBA00022801"/>
    </source>
</evidence>
<keyword evidence="4" id="KW-0964">Secreted</keyword>
<dbReference type="STRING" id="1016849.A0A0D1X7K6"/>
<name>A0A0D1X7K6_9EURO</name>
<feature type="transmembrane region" description="Helical" evidence="22">
    <location>
        <begin position="479"/>
        <end position="500"/>
    </location>
</feature>
<evidence type="ECO:0000256" key="23">
    <source>
        <dbReference type="SAM" id="SignalP"/>
    </source>
</evidence>
<dbReference type="InterPro" id="IPR017168">
    <property type="entry name" value="CHR-like"/>
</dbReference>
<dbReference type="GO" id="GO:0016757">
    <property type="term" value="F:glycosyltransferase activity"/>
    <property type="evidence" value="ECO:0007669"/>
    <property type="project" value="UniProtKB-KW"/>
</dbReference>
<keyword evidence="13" id="KW-0449">Lipoprotein</keyword>
<keyword evidence="10 18" id="KW-0472">Membrane</keyword>
<dbReference type="GO" id="GO:0031505">
    <property type="term" value="P:fungal-type cell wall organization"/>
    <property type="evidence" value="ECO:0007669"/>
    <property type="project" value="TreeGrafter"/>
</dbReference>
<organism evidence="25 26">
    <name type="scientific">Exophiala sideris</name>
    <dbReference type="NCBI Taxonomy" id="1016849"/>
    <lineage>
        <taxon>Eukaryota</taxon>
        <taxon>Fungi</taxon>
        <taxon>Dikarya</taxon>
        <taxon>Ascomycota</taxon>
        <taxon>Pezizomycotina</taxon>
        <taxon>Eurotiomycetes</taxon>
        <taxon>Chaetothyriomycetidae</taxon>
        <taxon>Chaetothyriales</taxon>
        <taxon>Herpotrichiellaceae</taxon>
        <taxon>Exophiala</taxon>
    </lineage>
</organism>
<evidence type="ECO:0000256" key="8">
    <source>
        <dbReference type="ARBA" id="ARBA00022729"/>
    </source>
</evidence>
<evidence type="ECO:0000256" key="7">
    <source>
        <dbReference type="ARBA" id="ARBA00022679"/>
    </source>
</evidence>
<evidence type="ECO:0000256" key="16">
    <source>
        <dbReference type="ARBA" id="ARBA00038074"/>
    </source>
</evidence>
<feature type="chain" id="PRO_5002236320" description="Crh-like protein" evidence="23">
    <location>
        <begin position="25"/>
        <end position="501"/>
    </location>
</feature>
<comment type="catalytic activity">
    <reaction evidence="1">
        <text>Random endo-hydrolysis of N-acetyl-beta-D-glucosaminide (1-&gt;4)-beta-linkages in chitin and chitodextrins.</text>
        <dbReference type="EC" id="3.2.1.14"/>
    </reaction>
</comment>
<dbReference type="GO" id="GO:0098552">
    <property type="term" value="C:side of membrane"/>
    <property type="evidence" value="ECO:0007669"/>
    <property type="project" value="UniProtKB-KW"/>
</dbReference>
<dbReference type="GO" id="GO:0009277">
    <property type="term" value="C:fungal-type cell wall"/>
    <property type="evidence" value="ECO:0007669"/>
    <property type="project" value="TreeGrafter"/>
</dbReference>
<reference evidence="25 26" key="1">
    <citation type="submission" date="2015-01" db="EMBL/GenBank/DDBJ databases">
        <title>The Genome Sequence of Exophiala sideris CBS121828.</title>
        <authorList>
            <consortium name="The Broad Institute Genomics Platform"/>
            <person name="Cuomo C."/>
            <person name="de Hoog S."/>
            <person name="Gorbushina A."/>
            <person name="Stielow B."/>
            <person name="Teixiera M."/>
            <person name="Abouelleil A."/>
            <person name="Chapman S.B."/>
            <person name="Priest M."/>
            <person name="Young S.K."/>
            <person name="Wortman J."/>
            <person name="Nusbaum C."/>
            <person name="Birren B."/>
        </authorList>
    </citation>
    <scope>NUCLEOTIDE SEQUENCE [LARGE SCALE GENOMIC DNA]</scope>
    <source>
        <strain evidence="25 26">CBS 121828</strain>
    </source>
</reference>
<keyword evidence="11 20" id="KW-1015">Disulfide bond</keyword>
<dbReference type="OrthoDB" id="4781at2759"/>
<keyword evidence="6" id="KW-0328">Glycosyltransferase</keyword>
<sequence length="501" mass="50195">MITSPVGFVLTALAFSSLSLPAAAQTYSTCNPLTESGCSADTALGKSVTVDFTSGASSQFSVSGSPTYGDNGAEFTVAKSGDAPTISSKWYIMFGHVDFVIQAAPGTGIVSAAVLQSDDLDEIDWEWIGGDDSHAQSNYFGKGITTEYNRGGTHSAPNNHDGFHTYSVDWTADEIVWSIDGTTVRAMTQAEADSGQYPQTPMYVKIGVWAGGDPSNSAGTISWAGGETDYSAGPFTMYLKSVSVKDYSTGSSYSYSGTSGTWESIVSDGGKVNSAGNSTSESTSTASASATTSTASSSAPLAFSNSGSESSSSASHTGWPWVTTSGTATASASSTGVTVSPSNSTSYSAVSASASVSGSSPEQTSTSQNATLPQNATTSTGSQSTSTPATTNSTGSTVSSLPTTASNASTTNTTVTRGPLSGSSASAGSSTMTTTTKASTTTNSAIATSASGSSTSSLSATSTTATASVATTPAAVNAAFGYSALNLWGILVCLVATLYFV</sequence>
<dbReference type="InterPro" id="IPR050546">
    <property type="entry name" value="Glycosyl_Hydrlase_16"/>
</dbReference>
<evidence type="ECO:0000256" key="18">
    <source>
        <dbReference type="PIRNR" id="PIRNR037299"/>
    </source>
</evidence>
<accession>A0A0D1X7K6</accession>
<keyword evidence="12" id="KW-0325">Glycoprotein</keyword>
<feature type="disulfide bond" evidence="20">
    <location>
        <begin position="30"/>
        <end position="38"/>
    </location>
</feature>
<dbReference type="EMBL" id="KN846952">
    <property type="protein sequence ID" value="KIV83821.1"/>
    <property type="molecule type" value="Genomic_DNA"/>
</dbReference>
<dbReference type="InterPro" id="IPR000757">
    <property type="entry name" value="Beta-glucanase-like"/>
</dbReference>
<evidence type="ECO:0000256" key="1">
    <source>
        <dbReference type="ARBA" id="ARBA00000822"/>
    </source>
</evidence>
<dbReference type="CDD" id="cd02183">
    <property type="entry name" value="GH16_fungal_CRH1_transglycosylase"/>
    <property type="match status" value="1"/>
</dbReference>
<feature type="signal peptide" evidence="23">
    <location>
        <begin position="1"/>
        <end position="24"/>
    </location>
</feature>
<keyword evidence="4" id="KW-0134">Cell wall</keyword>
<keyword evidence="8 23" id="KW-0732">Signal</keyword>
<dbReference type="HOGENOM" id="CLU_027506_2_0_1"/>
<evidence type="ECO:0000256" key="20">
    <source>
        <dbReference type="PIRSR" id="PIRSR037299-2"/>
    </source>
</evidence>
<evidence type="ECO:0000313" key="26">
    <source>
        <dbReference type="Proteomes" id="UP000053599"/>
    </source>
</evidence>
<keyword evidence="15" id="KW-0961">Cell wall biogenesis/degradation</keyword>
<feature type="compositionally biased region" description="Low complexity" evidence="21">
    <location>
        <begin position="274"/>
        <end position="315"/>
    </location>
</feature>
<keyword evidence="5" id="KW-0336">GPI-anchor</keyword>
<dbReference type="AlphaFoldDB" id="A0A0D1X7K6"/>
<dbReference type="Pfam" id="PF00722">
    <property type="entry name" value="Glyco_hydro_16"/>
    <property type="match status" value="1"/>
</dbReference>
<keyword evidence="14" id="KW-0326">Glycosidase</keyword>
<comment type="function">
    <text evidence="17">Dual chitinase/transglycosylase that plays a role in cell wall architecture. Chitinase and transglycosylase activities are coupled. Required for the polysaccharide cross-linking at the septa and the cell wall. More specifically, transfers chitin to 1,6-beta-glucan in the cell wall.</text>
</comment>
<evidence type="ECO:0000256" key="22">
    <source>
        <dbReference type="SAM" id="Phobius"/>
    </source>
</evidence>
<keyword evidence="9 18" id="KW-0378">Hydrolase</keyword>
<evidence type="ECO:0000256" key="6">
    <source>
        <dbReference type="ARBA" id="ARBA00022676"/>
    </source>
</evidence>
<dbReference type="PANTHER" id="PTHR10963">
    <property type="entry name" value="GLYCOSYL HYDROLASE-RELATED"/>
    <property type="match status" value="1"/>
</dbReference>